<accession>A0A2Z4LM20</accession>
<dbReference type="RefSeq" id="WP_029330220.1">
    <property type="nucleotide sequence ID" value="NZ_LR215049.1"/>
</dbReference>
<gene>
    <name evidence="1" type="ORF">DK849_01815</name>
</gene>
<evidence type="ECO:0000313" key="1">
    <source>
        <dbReference type="EMBL" id="AWX42795.1"/>
    </source>
</evidence>
<dbReference type="AlphaFoldDB" id="A0A2Z4LM20"/>
<proteinExistence type="predicted"/>
<organism evidence="1 2">
    <name type="scientific">Metamycoplasma cloacale</name>
    <dbReference type="NCBI Taxonomy" id="92401"/>
    <lineage>
        <taxon>Bacteria</taxon>
        <taxon>Bacillati</taxon>
        <taxon>Mycoplasmatota</taxon>
        <taxon>Mycoplasmoidales</taxon>
        <taxon>Metamycoplasmataceae</taxon>
        <taxon>Metamycoplasma</taxon>
    </lineage>
</organism>
<dbReference type="OrthoDB" id="9814535at2"/>
<evidence type="ECO:0000313" key="2">
    <source>
        <dbReference type="Proteomes" id="UP000249865"/>
    </source>
</evidence>
<sequence>MLDMVLIQKVSDGKTTPEDFLKIYEKMDAKSKEMIFLVFYNALLLKEEDFRKVINLDTFDLSKDLKIQFKQRIHWDALMGDFEKKYKRIRHSFLQEKTYVEFLSFIEEILKDKFKDYLYYKEKQHELALAGAALSLLSNVPFIGWLVSIASISCYTGSLAMGSMAIKTKHNIQNIENELEEFTNYWLEFGTIENPTNEQLRKFDERLRNFYITLSNTIQFKTLEDRAIFDNLFVNLYTTSETKTDQNKIIDKKTMCDLYAIFLKYNKTFQYRYKFDKNDEISIFFTTVDILMGLYGFVDLLNSPNSFFSWNLKSFKELSVTEPLQFTYQISQTIFENISKEREEKIYSHMYDFYEHLKNAFENFWMSPREYKDEVIFLKRIMKAISTSYVLRYHLGRWESEMEHMLEGIERLLPWDYYMNIYSIY</sequence>
<name>A0A2Z4LM20_9BACT</name>
<dbReference type="KEGG" id="mclo:DK849_01815"/>
<reference evidence="2" key="1">
    <citation type="submission" date="2018-06" db="EMBL/GenBank/DDBJ databases">
        <title>Complete genome sequences of Mycoplasma anatis, M. anseris and M. cloacale type strains.</title>
        <authorList>
            <person name="Grozner D."/>
            <person name="Forro B."/>
            <person name="Sulyok K.M."/>
            <person name="Marton S."/>
            <person name="Kreizinger Z."/>
            <person name="Banyai K."/>
            <person name="Gyuranecz M."/>
        </authorList>
    </citation>
    <scope>NUCLEOTIDE SEQUENCE [LARGE SCALE GENOMIC DNA]</scope>
    <source>
        <strain evidence="2">NCTC 10199</strain>
    </source>
</reference>
<dbReference type="Proteomes" id="UP000249865">
    <property type="component" value="Chromosome"/>
</dbReference>
<protein>
    <submittedName>
        <fullName evidence="1">Uncharacterized protein</fullName>
    </submittedName>
</protein>
<dbReference type="EMBL" id="CP030103">
    <property type="protein sequence ID" value="AWX42795.1"/>
    <property type="molecule type" value="Genomic_DNA"/>
</dbReference>
<keyword evidence="2" id="KW-1185">Reference proteome</keyword>